<dbReference type="InterPro" id="IPR003594">
    <property type="entry name" value="HATPase_dom"/>
</dbReference>
<dbReference type="Gene3D" id="3.40.50.2300">
    <property type="match status" value="1"/>
</dbReference>
<dbReference type="GO" id="GO:0000155">
    <property type="term" value="F:phosphorelay sensor kinase activity"/>
    <property type="evidence" value="ECO:0007669"/>
    <property type="project" value="InterPro"/>
</dbReference>
<accession>A0A4Y8LA28</accession>
<dbReference type="SUPFAM" id="SSF50998">
    <property type="entry name" value="Quinoprotein alcohol dehydrogenase-like"/>
    <property type="match status" value="1"/>
</dbReference>
<dbReference type="InterPro" id="IPR004358">
    <property type="entry name" value="Sig_transdc_His_kin-like_C"/>
</dbReference>
<feature type="transmembrane region" description="Helical" evidence="10">
    <location>
        <begin position="811"/>
        <end position="829"/>
    </location>
</feature>
<dbReference type="SMART" id="SM00388">
    <property type="entry name" value="HisKA"/>
    <property type="match status" value="1"/>
</dbReference>
<evidence type="ECO:0000256" key="2">
    <source>
        <dbReference type="ARBA" id="ARBA00012438"/>
    </source>
</evidence>
<sequence>MKGIFVFFIVFLSWIIYPLKHYALNNTLSKYVFSTISIDEGLPINFIDDLYKDSKGFLWVSTQGGGLSRYDGYEFIKLDVNSSPVALKSNFVRKTCEDNFNRLWIISDLGLDIIDLKAMQKSNAITENQKISRIGGNDLHSVHKDNKGNVWITGDNKIYRISFDTSGTVKDVLTLNKRLNKGDNTTFTGLVEIDNEVWVARQGVVYNATVSEDGILFLHPAPGLPDFGKECTISSIIKVKNHIWIGTDRGLFKYNAATQESKWYFHSEYDPETLTQNMITDFAVTQDGSFVISTLRGLNFYDPSTDRFERISHTTNTQTINSDFINCLLSDGNVLWIGTEAGGINKMTLPRLIIHNYIHNDKDRSSISSNPVNAITEDNMGNLWVGSVEGGLNLKRKGESEFRHYTYEEGLLSHNTVSALEEDGNNNLWIGTWGKGLNILNLSSIERPHFRQIIPKLNNMELTYISSLNYDKKNNGVWIGAMQGICFYDLGSERILSPLPKEIRNRKNLPGAFIDSNNILWTGTENGLIMINLNTLNKQTVRCAASYLNLQDKMMDDLFLKNVTSIYQNKDGKIWLGSKGYGFCILEKTDGRWKHRLYTTNQGLANNMVLGILEDQHGTMWMSTGYGISSYNPQNNRIVNYTKNDGLNELQFYWNASYKSPSTHAIYFGSMNGLTEIQNRQQPAYSKPPRVVFTKLQVLNKTVWTETGKYLHEDISYTDRISLHENDKSFSVEFSALDYDNPQTVAYSYRLVGFDNKWVDVPSNRRFASFTNLQPGTYSLQVRSISPDNKPDNGNITELTIQIRPYFYKTFWFISLSILALAFIIFRLYRWRISMLKKQKDELHHKVIERTKALENQKHLLVDQAEELKRQNEILIEQNGKILNQRKQLIKMSDKIQEAMNDKVNFFTNITHEFRTPITLIMGPIDKALKLSTNPRVIEQLQYVSRNSRHLLSLVNQLMDFRKVESEQMGIMQTNGNFVTFLDELIIPFDAFAYERNIRILKHFRLDNPCIMFDEEAMLKVISNLLSNALKFTPENGIIRIYVTKISNQKQEQKLYISVSDDGQGIEDKDITRIFDRFYQSKNQPSYTVSGQSGTGIGLYLCKNIIELQDGVIYAKNNPNKGSSFRILLPLETEEANSETIIRETTADTETHSGIETVDSDQQGSDRLTILVAEDNIDMRSYISSILSDYYRIVEAGNGEEAVSLMKQERVDFIVSDLMMPVMDGLELSQKVKEDINTSHIPFLMLTAKTSKETRLASYRIGVDEYLNKPFDEDVLLTRIHNILETRKLYQRRFGLYMNIDDLNIEKQSKDDIFLSKALEIIKKNYKNPDYEVSNFIRDMNVSKSLMHQKMQTLAGQSAGQFIRSYRLNLAREILLKNQENKNLSIAEIAYEVGFNDPKYFTRCFTKQFGLSPSVLLKSKS</sequence>
<evidence type="ECO:0000256" key="10">
    <source>
        <dbReference type="SAM" id="Phobius"/>
    </source>
</evidence>
<evidence type="ECO:0000256" key="7">
    <source>
        <dbReference type="ARBA" id="ARBA00023163"/>
    </source>
</evidence>
<keyword evidence="15" id="KW-1185">Reference proteome</keyword>
<dbReference type="EMBL" id="SOML01000002">
    <property type="protein sequence ID" value="TFD97880.1"/>
    <property type="molecule type" value="Genomic_DNA"/>
</dbReference>
<keyword evidence="4" id="KW-0808">Transferase</keyword>
<dbReference type="PROSITE" id="PS50110">
    <property type="entry name" value="RESPONSE_REGULATORY"/>
    <property type="match status" value="1"/>
</dbReference>
<evidence type="ECO:0000256" key="3">
    <source>
        <dbReference type="ARBA" id="ARBA00022553"/>
    </source>
</evidence>
<dbReference type="Pfam" id="PF00512">
    <property type="entry name" value="HisKA"/>
    <property type="match status" value="1"/>
</dbReference>
<keyword evidence="10" id="KW-0472">Membrane</keyword>
<dbReference type="EC" id="2.7.13.3" evidence="2"/>
<dbReference type="OrthoDB" id="681130at2"/>
<dbReference type="InterPro" id="IPR018060">
    <property type="entry name" value="HTH_AraC"/>
</dbReference>
<evidence type="ECO:0000259" key="13">
    <source>
        <dbReference type="PROSITE" id="PS50110"/>
    </source>
</evidence>
<dbReference type="Pfam" id="PF07495">
    <property type="entry name" value="Y_Y_Y"/>
    <property type="match status" value="1"/>
</dbReference>
<feature type="coiled-coil region" evidence="9">
    <location>
        <begin position="851"/>
        <end position="902"/>
    </location>
</feature>
<dbReference type="SUPFAM" id="SSF52172">
    <property type="entry name" value="CheY-like"/>
    <property type="match status" value="1"/>
</dbReference>
<proteinExistence type="predicted"/>
<feature type="modified residue" description="4-aspartylphosphate" evidence="8">
    <location>
        <position position="1217"/>
    </location>
</feature>
<dbReference type="PANTHER" id="PTHR43547:SF2">
    <property type="entry name" value="HYBRID SIGNAL TRANSDUCTION HISTIDINE KINASE C"/>
    <property type="match status" value="1"/>
</dbReference>
<dbReference type="FunFam" id="1.10.287.130:FF:000045">
    <property type="entry name" value="Two-component system sensor histidine kinase/response regulator"/>
    <property type="match status" value="1"/>
</dbReference>
<dbReference type="Pfam" id="PF07494">
    <property type="entry name" value="Reg_prop"/>
    <property type="match status" value="4"/>
</dbReference>
<evidence type="ECO:0000256" key="8">
    <source>
        <dbReference type="PROSITE-ProRule" id="PRU00169"/>
    </source>
</evidence>
<dbReference type="InterPro" id="IPR009057">
    <property type="entry name" value="Homeodomain-like_sf"/>
</dbReference>
<dbReference type="Pfam" id="PF12833">
    <property type="entry name" value="HTH_18"/>
    <property type="match status" value="1"/>
</dbReference>
<dbReference type="InterPro" id="IPR011047">
    <property type="entry name" value="Quinoprotein_ADH-like_sf"/>
</dbReference>
<name>A0A4Y8LA28_9BACT</name>
<protein>
    <recommendedName>
        <fullName evidence="2">histidine kinase</fullName>
        <ecNumber evidence="2">2.7.13.3</ecNumber>
    </recommendedName>
</protein>
<reference evidence="14 15" key="1">
    <citation type="submission" date="2019-03" db="EMBL/GenBank/DDBJ databases">
        <title>San Antonio Military Medical Center submission to MRSN (WRAIR), pending publication.</title>
        <authorList>
            <person name="Blyth D.M."/>
            <person name="Mccarthy S.L."/>
            <person name="Schall S.E."/>
            <person name="Stam J.A."/>
            <person name="Ong A.C."/>
            <person name="Mcgann P.T."/>
        </authorList>
    </citation>
    <scope>NUCLEOTIDE SEQUENCE [LARGE SCALE GENOMIC DNA]</scope>
    <source>
        <strain evidence="14 15">MRSN571793</strain>
    </source>
</reference>
<evidence type="ECO:0000256" key="1">
    <source>
        <dbReference type="ARBA" id="ARBA00000085"/>
    </source>
</evidence>
<dbReference type="FunFam" id="2.60.40.10:FF:000791">
    <property type="entry name" value="Two-component system sensor histidine kinase/response regulator"/>
    <property type="match status" value="1"/>
</dbReference>
<dbReference type="PROSITE" id="PS50109">
    <property type="entry name" value="HIS_KIN"/>
    <property type="match status" value="1"/>
</dbReference>
<evidence type="ECO:0000259" key="11">
    <source>
        <dbReference type="PROSITE" id="PS01124"/>
    </source>
</evidence>
<dbReference type="STRING" id="1121485.GCA_000426485_02634"/>
<evidence type="ECO:0000256" key="5">
    <source>
        <dbReference type="ARBA" id="ARBA00022777"/>
    </source>
</evidence>
<comment type="catalytic activity">
    <reaction evidence="1">
        <text>ATP + protein L-histidine = ADP + protein N-phospho-L-histidine.</text>
        <dbReference type="EC" id="2.7.13.3"/>
    </reaction>
</comment>
<evidence type="ECO:0000256" key="4">
    <source>
        <dbReference type="ARBA" id="ARBA00022679"/>
    </source>
</evidence>
<dbReference type="InterPro" id="IPR005467">
    <property type="entry name" value="His_kinase_dom"/>
</dbReference>
<dbReference type="SUPFAM" id="SSF46689">
    <property type="entry name" value="Homeodomain-like"/>
    <property type="match status" value="1"/>
</dbReference>
<dbReference type="InterPro" id="IPR011110">
    <property type="entry name" value="Reg_prop"/>
</dbReference>
<keyword evidence="6" id="KW-0805">Transcription regulation</keyword>
<dbReference type="RefSeq" id="WP_134435647.1">
    <property type="nucleotide sequence ID" value="NZ_SOML01000002.1"/>
</dbReference>
<keyword evidence="5 14" id="KW-0418">Kinase</keyword>
<dbReference type="InterPro" id="IPR001789">
    <property type="entry name" value="Sig_transdc_resp-reg_receiver"/>
</dbReference>
<evidence type="ECO:0000256" key="9">
    <source>
        <dbReference type="SAM" id="Coils"/>
    </source>
</evidence>
<feature type="domain" description="Response regulatory" evidence="13">
    <location>
        <begin position="1169"/>
        <end position="1284"/>
    </location>
</feature>
<dbReference type="InterPro" id="IPR036890">
    <property type="entry name" value="HATPase_C_sf"/>
</dbReference>
<dbReference type="CDD" id="cd00082">
    <property type="entry name" value="HisKA"/>
    <property type="match status" value="1"/>
</dbReference>
<dbReference type="InterPro" id="IPR013783">
    <property type="entry name" value="Ig-like_fold"/>
</dbReference>
<keyword evidence="7" id="KW-0804">Transcription</keyword>
<evidence type="ECO:0000313" key="15">
    <source>
        <dbReference type="Proteomes" id="UP000297861"/>
    </source>
</evidence>
<feature type="domain" description="HTH araC/xylS-type" evidence="11">
    <location>
        <begin position="1316"/>
        <end position="1419"/>
    </location>
</feature>
<dbReference type="Pfam" id="PF02518">
    <property type="entry name" value="HATPase_c"/>
    <property type="match status" value="1"/>
</dbReference>
<evidence type="ECO:0000259" key="12">
    <source>
        <dbReference type="PROSITE" id="PS50109"/>
    </source>
</evidence>
<evidence type="ECO:0000256" key="6">
    <source>
        <dbReference type="ARBA" id="ARBA00023015"/>
    </source>
</evidence>
<organism evidence="14 15">
    <name type="scientific">Dysgonomonas capnocytophagoides</name>
    <dbReference type="NCBI Taxonomy" id="45254"/>
    <lineage>
        <taxon>Bacteria</taxon>
        <taxon>Pseudomonadati</taxon>
        <taxon>Bacteroidota</taxon>
        <taxon>Bacteroidia</taxon>
        <taxon>Bacteroidales</taxon>
        <taxon>Dysgonomonadaceae</taxon>
        <taxon>Dysgonomonas</taxon>
    </lineage>
</organism>
<dbReference type="InterPro" id="IPR015943">
    <property type="entry name" value="WD40/YVTN_repeat-like_dom_sf"/>
</dbReference>
<dbReference type="GO" id="GO:0043565">
    <property type="term" value="F:sequence-specific DNA binding"/>
    <property type="evidence" value="ECO:0007669"/>
    <property type="project" value="InterPro"/>
</dbReference>
<feature type="domain" description="Histidine kinase" evidence="12">
    <location>
        <begin position="909"/>
        <end position="1133"/>
    </location>
</feature>
<keyword evidence="9" id="KW-0175">Coiled coil</keyword>
<dbReference type="InterPro" id="IPR011006">
    <property type="entry name" value="CheY-like_superfamily"/>
</dbReference>
<dbReference type="CDD" id="cd00156">
    <property type="entry name" value="REC"/>
    <property type="match status" value="1"/>
</dbReference>
<dbReference type="SMART" id="SM00387">
    <property type="entry name" value="HATPase_c"/>
    <property type="match status" value="1"/>
</dbReference>
<dbReference type="InterPro" id="IPR011123">
    <property type="entry name" value="Y_Y_Y"/>
</dbReference>
<dbReference type="CDD" id="cd00075">
    <property type="entry name" value="HATPase"/>
    <property type="match status" value="1"/>
</dbReference>
<keyword evidence="10" id="KW-1133">Transmembrane helix</keyword>
<dbReference type="Gene3D" id="2.60.40.10">
    <property type="entry name" value="Immunoglobulins"/>
    <property type="match status" value="1"/>
</dbReference>
<gene>
    <name evidence="14" type="ORF">E2605_04485</name>
</gene>
<dbReference type="SMART" id="SM00448">
    <property type="entry name" value="REC"/>
    <property type="match status" value="1"/>
</dbReference>
<dbReference type="CDD" id="cd00146">
    <property type="entry name" value="PKD"/>
    <property type="match status" value="1"/>
</dbReference>
<dbReference type="Gene3D" id="1.10.10.60">
    <property type="entry name" value="Homeodomain-like"/>
    <property type="match status" value="1"/>
</dbReference>
<dbReference type="Proteomes" id="UP000297861">
    <property type="component" value="Unassembled WGS sequence"/>
</dbReference>
<dbReference type="InterPro" id="IPR003661">
    <property type="entry name" value="HisK_dim/P_dom"/>
</dbReference>
<dbReference type="FunFam" id="3.30.565.10:FF:000006">
    <property type="entry name" value="Sensor histidine kinase WalK"/>
    <property type="match status" value="1"/>
</dbReference>
<dbReference type="PROSITE" id="PS01124">
    <property type="entry name" value="HTH_ARAC_FAMILY_2"/>
    <property type="match status" value="1"/>
</dbReference>
<dbReference type="GO" id="GO:0003700">
    <property type="term" value="F:DNA-binding transcription factor activity"/>
    <property type="evidence" value="ECO:0007669"/>
    <property type="project" value="InterPro"/>
</dbReference>
<dbReference type="Gene3D" id="2.130.10.10">
    <property type="entry name" value="YVTN repeat-like/Quinoprotein amine dehydrogenase"/>
    <property type="match status" value="2"/>
</dbReference>
<dbReference type="Gene3D" id="3.30.565.10">
    <property type="entry name" value="Histidine kinase-like ATPase, C-terminal domain"/>
    <property type="match status" value="1"/>
</dbReference>
<keyword evidence="10" id="KW-0812">Transmembrane</keyword>
<dbReference type="SUPFAM" id="SSF55874">
    <property type="entry name" value="ATPase domain of HSP90 chaperone/DNA topoisomerase II/histidine kinase"/>
    <property type="match status" value="1"/>
</dbReference>
<keyword evidence="3 8" id="KW-0597">Phosphoprotein</keyword>
<dbReference type="PANTHER" id="PTHR43547">
    <property type="entry name" value="TWO-COMPONENT HISTIDINE KINASE"/>
    <property type="match status" value="1"/>
</dbReference>
<dbReference type="SUPFAM" id="SSF47384">
    <property type="entry name" value="Homodimeric domain of signal transducing histidine kinase"/>
    <property type="match status" value="1"/>
</dbReference>
<dbReference type="InterPro" id="IPR036097">
    <property type="entry name" value="HisK_dim/P_sf"/>
</dbReference>
<dbReference type="SUPFAM" id="SSF63829">
    <property type="entry name" value="Calcium-dependent phosphotriesterase"/>
    <property type="match status" value="1"/>
</dbReference>
<dbReference type="Gene3D" id="1.10.287.130">
    <property type="match status" value="1"/>
</dbReference>
<dbReference type="SMART" id="SM00342">
    <property type="entry name" value="HTH_ARAC"/>
    <property type="match status" value="1"/>
</dbReference>
<dbReference type="PRINTS" id="PR00344">
    <property type="entry name" value="BCTRLSENSOR"/>
</dbReference>
<evidence type="ECO:0000313" key="14">
    <source>
        <dbReference type="EMBL" id="TFD97880.1"/>
    </source>
</evidence>
<comment type="caution">
    <text evidence="14">The sequence shown here is derived from an EMBL/GenBank/DDBJ whole genome shotgun (WGS) entry which is preliminary data.</text>
</comment>
<dbReference type="Pfam" id="PF00072">
    <property type="entry name" value="Response_reg"/>
    <property type="match status" value="1"/>
</dbReference>